<evidence type="ECO:0000256" key="2">
    <source>
        <dbReference type="ARBA" id="ARBA00007161"/>
    </source>
</evidence>
<gene>
    <name evidence="7" type="ORF">NPRO_19860</name>
</gene>
<sequence>MNLRFLAVEQTQMMLGQLGDVGTGLLWAGMLIGGVLILLQVVKSLLQICPPNEALIFSGSKVRLADGSRRGYRLVMGGRGLRKPFIEKVHRMNLGLIEVPISIRGAYSQGGIPLNVDAIANVKISSDENVIPNAIERFLGRDPNEIRRVGKETLEGHLRGVLARLTPEEVNEDRLKFADELSRESELDLGKLGIHLDTLKILHVSDDQKYLDSIGREAIANVIKDAEIAESDAKREAELVEAENQGRANVTKANVEAKIAQMRNELRMIQANLEAEVKSEEERTAAAAREARAKAEQELQRIRAELESIRLSVDRVLPAEAQRTAQENLARGEAAIVRERGAAAAKTVDLLNEAWAASGDAAMTILLIDELETILEKAALGVAKLSVDTVNVIDNGKGTALSRYMANYPSMLKLVFDSVADTTGIDVPGRIARFGSTENETDRGQGKKE</sequence>
<proteinExistence type="inferred from homology"/>
<dbReference type="GO" id="GO:0072659">
    <property type="term" value="P:protein localization to plasma membrane"/>
    <property type="evidence" value="ECO:0007669"/>
    <property type="project" value="TreeGrafter"/>
</dbReference>
<dbReference type="Proteomes" id="UP000662873">
    <property type="component" value="Chromosome"/>
</dbReference>
<evidence type="ECO:0000313" key="8">
    <source>
        <dbReference type="Proteomes" id="UP000662873"/>
    </source>
</evidence>
<feature type="coiled-coil region" evidence="4">
    <location>
        <begin position="223"/>
        <end position="312"/>
    </location>
</feature>
<keyword evidence="5" id="KW-1133">Transmembrane helix</keyword>
<feature type="transmembrane region" description="Helical" evidence="5">
    <location>
        <begin position="21"/>
        <end position="42"/>
    </location>
</feature>
<accession>A0A809SAL4</accession>
<dbReference type="InterPro" id="IPR001107">
    <property type="entry name" value="Band_7"/>
</dbReference>
<reference evidence="7" key="1">
    <citation type="journal article" name="DNA Res.">
        <title>The physiological potential of anammox bacteria as revealed by their core genome structure.</title>
        <authorList>
            <person name="Okubo T."/>
            <person name="Toyoda A."/>
            <person name="Fukuhara K."/>
            <person name="Uchiyama I."/>
            <person name="Harigaya Y."/>
            <person name="Kuroiwa M."/>
            <person name="Suzuki T."/>
            <person name="Murakami Y."/>
            <person name="Suwa Y."/>
            <person name="Takami H."/>
        </authorList>
    </citation>
    <scope>NUCLEOTIDE SEQUENCE</scope>
    <source>
        <strain evidence="7">317325-2</strain>
    </source>
</reference>
<evidence type="ECO:0000256" key="4">
    <source>
        <dbReference type="SAM" id="Coils"/>
    </source>
</evidence>
<feature type="domain" description="Band 7" evidence="6">
    <location>
        <begin position="44"/>
        <end position="218"/>
    </location>
</feature>
<dbReference type="PANTHER" id="PTHR13806">
    <property type="entry name" value="FLOTILLIN-RELATED"/>
    <property type="match status" value="1"/>
</dbReference>
<dbReference type="AlphaFoldDB" id="A0A809SAL4"/>
<dbReference type="EMBL" id="AP021858">
    <property type="protein sequence ID" value="BBO24391.1"/>
    <property type="molecule type" value="Genomic_DNA"/>
</dbReference>
<dbReference type="GO" id="GO:0005886">
    <property type="term" value="C:plasma membrane"/>
    <property type="evidence" value="ECO:0007669"/>
    <property type="project" value="TreeGrafter"/>
</dbReference>
<protein>
    <submittedName>
        <fullName evidence="7">SPFH domain / Band 7 family protein</fullName>
    </submittedName>
</protein>
<dbReference type="GO" id="GO:0002020">
    <property type="term" value="F:protease binding"/>
    <property type="evidence" value="ECO:0007669"/>
    <property type="project" value="TreeGrafter"/>
</dbReference>
<evidence type="ECO:0000259" key="6">
    <source>
        <dbReference type="SMART" id="SM00244"/>
    </source>
</evidence>
<comment type="similarity">
    <text evidence="2">Belongs to the band 7/mec-2 family. Flotillin subfamily.</text>
</comment>
<keyword evidence="3 5" id="KW-0472">Membrane</keyword>
<evidence type="ECO:0000256" key="3">
    <source>
        <dbReference type="ARBA" id="ARBA00023136"/>
    </source>
</evidence>
<comment type="subcellular location">
    <subcellularLocation>
        <location evidence="1">Membrane</location>
    </subcellularLocation>
</comment>
<dbReference type="InterPro" id="IPR027705">
    <property type="entry name" value="Flotillin_fam"/>
</dbReference>
<dbReference type="InterPro" id="IPR036013">
    <property type="entry name" value="Band_7/SPFH_dom_sf"/>
</dbReference>
<keyword evidence="5" id="KW-0812">Transmembrane</keyword>
<dbReference type="CDD" id="cd03399">
    <property type="entry name" value="SPFH_flotillin"/>
    <property type="match status" value="1"/>
</dbReference>
<dbReference type="Gene3D" id="3.30.479.30">
    <property type="entry name" value="Band 7 domain"/>
    <property type="match status" value="1"/>
</dbReference>
<dbReference type="Pfam" id="PF01145">
    <property type="entry name" value="Band_7"/>
    <property type="match status" value="1"/>
</dbReference>
<name>A0A809SAL4_9BACT</name>
<dbReference type="PANTHER" id="PTHR13806:SF46">
    <property type="entry name" value="FLOTILLIN-1-RELATED"/>
    <property type="match status" value="1"/>
</dbReference>
<evidence type="ECO:0000256" key="5">
    <source>
        <dbReference type="SAM" id="Phobius"/>
    </source>
</evidence>
<evidence type="ECO:0000313" key="7">
    <source>
        <dbReference type="EMBL" id="BBO24391.1"/>
    </source>
</evidence>
<dbReference type="SUPFAM" id="SSF117892">
    <property type="entry name" value="Band 7/SPFH domain"/>
    <property type="match status" value="1"/>
</dbReference>
<dbReference type="SMART" id="SM00244">
    <property type="entry name" value="PHB"/>
    <property type="match status" value="1"/>
</dbReference>
<organism evidence="7 8">
    <name type="scientific">Candidatus Nitrosymbiomonas proteolyticus</name>
    <dbReference type="NCBI Taxonomy" id="2608984"/>
    <lineage>
        <taxon>Bacteria</taxon>
        <taxon>Bacillati</taxon>
        <taxon>Armatimonadota</taxon>
        <taxon>Armatimonadota incertae sedis</taxon>
        <taxon>Candidatus Nitrosymbiomonas</taxon>
    </lineage>
</organism>
<keyword evidence="4" id="KW-0175">Coiled coil</keyword>
<dbReference type="KEGG" id="npy:NPRO_19860"/>
<evidence type="ECO:0000256" key="1">
    <source>
        <dbReference type="ARBA" id="ARBA00004370"/>
    </source>
</evidence>